<evidence type="ECO:0000256" key="2">
    <source>
        <dbReference type="SAM" id="MobiDB-lite"/>
    </source>
</evidence>
<dbReference type="InterPro" id="IPR013087">
    <property type="entry name" value="Znf_C2H2_type"/>
</dbReference>
<accession>D8QB37</accession>
<keyword evidence="1" id="KW-0479">Metal-binding</keyword>
<dbReference type="OrthoDB" id="8922241at2759"/>
<dbReference type="Proteomes" id="UP000007431">
    <property type="component" value="Unassembled WGS sequence"/>
</dbReference>
<feature type="compositionally biased region" description="Polar residues" evidence="2">
    <location>
        <begin position="248"/>
        <end position="257"/>
    </location>
</feature>
<dbReference type="GeneID" id="9594341"/>
<keyword evidence="5" id="KW-1185">Reference proteome</keyword>
<dbReference type="InParanoid" id="D8QB37"/>
<evidence type="ECO:0000313" key="4">
    <source>
        <dbReference type="EMBL" id="EFI94285.1"/>
    </source>
</evidence>
<dbReference type="VEuPathDB" id="FungiDB:SCHCODRAFT_02511560"/>
<dbReference type="HOGENOM" id="CLU_471854_0_0_1"/>
<evidence type="ECO:0000256" key="1">
    <source>
        <dbReference type="PROSITE-ProRule" id="PRU00042"/>
    </source>
</evidence>
<feature type="compositionally biased region" description="Low complexity" evidence="2">
    <location>
        <begin position="423"/>
        <end position="441"/>
    </location>
</feature>
<dbReference type="AlphaFoldDB" id="D8QB37"/>
<dbReference type="SMART" id="SM00355">
    <property type="entry name" value="ZnF_C2H2"/>
    <property type="match status" value="2"/>
</dbReference>
<dbReference type="PROSITE" id="PS50157">
    <property type="entry name" value="ZINC_FINGER_C2H2_2"/>
    <property type="match status" value="1"/>
</dbReference>
<dbReference type="GO" id="GO:0008270">
    <property type="term" value="F:zinc ion binding"/>
    <property type="evidence" value="ECO:0007669"/>
    <property type="project" value="UniProtKB-KW"/>
</dbReference>
<sequence>MSSLFLPRDSVPKRNDDGSLAVVHVADVDVDAGEIVVIPNPTTTSIMARQVMFHKTYLFEVIEENTADIGPTCEILRLRLQILTERAKAHIQRQSSYASAHAAYVSALNGSYAYGLNILDQRDFDDESKPHAWGVESMTDIMKPINYHVVFAPATTTTIASGTSSVVASTSRCTKRAASDAPSASADSLSKRARLDSELSASNGGNLLNVTATYTAYYSDPSTRDKKRSRSDSDEEDRTSKRARESSDTTLPLSATVLTPLPLDDDDLTDADADGEEDEDYTPAITPEVVRPNPTTAPSTAHEPHPVVGCGPRATQGFKMPCMPMTYHTAMPRRAEVDDVPFDAKDLAAVDEPASVDDALDADTPVSNDDDSVSVYEPPSRSPTPVPTRSSRRLRSRNAKPYDRPSTSTNSRASAKKSKSKSRASTSRSASSRASSSSSPTPKRKFKPIDAAAAIIGSNCKFPTAVRRLITPVDVPHHINFGLDNARPGAKKPACSICGHATKGPGDLSRHVLTHIRWLSDGTGDMERGGLWRCDHEDCELGYARKDSLKRHLETKRDHTGSLEAQCQPEMLVGHDKHWKIVKFDVRADD</sequence>
<dbReference type="RefSeq" id="XP_003029188.1">
    <property type="nucleotide sequence ID" value="XM_003029142.1"/>
</dbReference>
<keyword evidence="1" id="KW-0862">Zinc</keyword>
<feature type="region of interest" description="Disordered" evidence="2">
    <location>
        <begin position="351"/>
        <end position="445"/>
    </location>
</feature>
<gene>
    <name evidence="4" type="ORF">SCHCODRAFT_236374</name>
</gene>
<feature type="domain" description="C2H2-type" evidence="3">
    <location>
        <begin position="532"/>
        <end position="564"/>
    </location>
</feature>
<organism evidence="5">
    <name type="scientific">Schizophyllum commune (strain H4-8 / FGSC 9210)</name>
    <name type="common">Split gill fungus</name>
    <dbReference type="NCBI Taxonomy" id="578458"/>
    <lineage>
        <taxon>Eukaryota</taxon>
        <taxon>Fungi</taxon>
        <taxon>Dikarya</taxon>
        <taxon>Basidiomycota</taxon>
        <taxon>Agaricomycotina</taxon>
        <taxon>Agaricomycetes</taxon>
        <taxon>Agaricomycetidae</taxon>
        <taxon>Agaricales</taxon>
        <taxon>Schizophyllaceae</taxon>
        <taxon>Schizophyllum</taxon>
    </lineage>
</organism>
<feature type="compositionally biased region" description="Basic and acidic residues" evidence="2">
    <location>
        <begin position="238"/>
        <end position="247"/>
    </location>
</feature>
<dbReference type="KEGG" id="scm:SCHCO_02511560"/>
<name>D8QB37_SCHCM</name>
<feature type="region of interest" description="Disordered" evidence="2">
    <location>
        <begin position="219"/>
        <end position="308"/>
    </location>
</feature>
<feature type="compositionally biased region" description="Acidic residues" evidence="2">
    <location>
        <begin position="263"/>
        <end position="281"/>
    </location>
</feature>
<dbReference type="Gene3D" id="3.30.160.60">
    <property type="entry name" value="Classic Zinc Finger"/>
    <property type="match status" value="1"/>
</dbReference>
<proteinExistence type="predicted"/>
<reference evidence="4 5" key="1">
    <citation type="journal article" date="2010" name="Nat. Biotechnol.">
        <title>Genome sequence of the model mushroom Schizophyllum commune.</title>
        <authorList>
            <person name="Ohm R.A."/>
            <person name="de Jong J.F."/>
            <person name="Lugones L.G."/>
            <person name="Aerts A."/>
            <person name="Kothe E."/>
            <person name="Stajich J.E."/>
            <person name="de Vries R.P."/>
            <person name="Record E."/>
            <person name="Levasseur A."/>
            <person name="Baker S.E."/>
            <person name="Bartholomew K.A."/>
            <person name="Coutinho P.M."/>
            <person name="Erdmann S."/>
            <person name="Fowler T.J."/>
            <person name="Gathman A.C."/>
            <person name="Lombard V."/>
            <person name="Henrissat B."/>
            <person name="Knabe N."/>
            <person name="Kuees U."/>
            <person name="Lilly W.W."/>
            <person name="Lindquist E."/>
            <person name="Lucas S."/>
            <person name="Magnuson J.K."/>
            <person name="Piumi F."/>
            <person name="Raudaskoski M."/>
            <person name="Salamov A."/>
            <person name="Schmutz J."/>
            <person name="Schwarze F.W.M.R."/>
            <person name="vanKuyk P.A."/>
            <person name="Horton J.S."/>
            <person name="Grigoriev I.V."/>
            <person name="Woesten H.A.B."/>
        </authorList>
    </citation>
    <scope>NUCLEOTIDE SEQUENCE [LARGE SCALE GENOMIC DNA]</scope>
    <source>
        <strain evidence="5">H4-8 / FGSC 9210</strain>
    </source>
</reference>
<dbReference type="EMBL" id="GL377309">
    <property type="protein sequence ID" value="EFI94285.1"/>
    <property type="molecule type" value="Genomic_DNA"/>
</dbReference>
<evidence type="ECO:0000313" key="5">
    <source>
        <dbReference type="Proteomes" id="UP000007431"/>
    </source>
</evidence>
<evidence type="ECO:0000259" key="3">
    <source>
        <dbReference type="PROSITE" id="PS50157"/>
    </source>
</evidence>
<protein>
    <recommendedName>
        <fullName evidence="3">C2H2-type domain-containing protein</fullName>
    </recommendedName>
</protein>
<keyword evidence="1" id="KW-0863">Zinc-finger</keyword>